<accession>A0A139XNW5</accession>
<proteinExistence type="predicted"/>
<protein>
    <submittedName>
        <fullName evidence="2">Uncharacterized protein</fullName>
    </submittedName>
</protein>
<evidence type="ECO:0000256" key="1">
    <source>
        <dbReference type="SAM" id="MobiDB-lite"/>
    </source>
</evidence>
<feature type="non-terminal residue" evidence="2">
    <location>
        <position position="76"/>
    </location>
</feature>
<comment type="caution">
    <text evidence="2">The sequence shown here is derived from an EMBL/GenBank/DDBJ whole genome shotgun (WGS) entry which is preliminary data.</text>
</comment>
<feature type="compositionally biased region" description="Polar residues" evidence="1">
    <location>
        <begin position="59"/>
        <end position="76"/>
    </location>
</feature>
<dbReference type="EMBL" id="AGQS02005464">
    <property type="protein sequence ID" value="KYF40452.1"/>
    <property type="molecule type" value="Genomic_DNA"/>
</dbReference>
<organism evidence="2 3">
    <name type="scientific">Toxoplasma gondii ARI</name>
    <dbReference type="NCBI Taxonomy" id="1074872"/>
    <lineage>
        <taxon>Eukaryota</taxon>
        <taxon>Sar</taxon>
        <taxon>Alveolata</taxon>
        <taxon>Apicomplexa</taxon>
        <taxon>Conoidasida</taxon>
        <taxon>Coccidia</taxon>
        <taxon>Eucoccidiorida</taxon>
        <taxon>Eimeriorina</taxon>
        <taxon>Sarcocystidae</taxon>
        <taxon>Toxoplasma</taxon>
    </lineage>
</organism>
<evidence type="ECO:0000313" key="3">
    <source>
        <dbReference type="Proteomes" id="UP000074247"/>
    </source>
</evidence>
<name>A0A139XNW5_TOXGO</name>
<gene>
    <name evidence="2" type="ORF">TGARI_371350</name>
</gene>
<evidence type="ECO:0000313" key="2">
    <source>
        <dbReference type="EMBL" id="KYF40452.1"/>
    </source>
</evidence>
<feature type="region of interest" description="Disordered" evidence="1">
    <location>
        <begin position="54"/>
        <end position="76"/>
    </location>
</feature>
<dbReference type="Proteomes" id="UP000074247">
    <property type="component" value="Unassembled WGS sequence"/>
</dbReference>
<dbReference type="VEuPathDB" id="ToxoDB:TGARI_371350"/>
<dbReference type="AlphaFoldDB" id="A0A139XNW5"/>
<reference evidence="2 3" key="1">
    <citation type="journal article" date="2016" name="Nat. Commun.">
        <title>Local admixture of amplified and diversified secreted pathogenesis determinants shapes mosaic Toxoplasma gondii genomes.</title>
        <authorList>
            <person name="Lorenzi H."/>
            <person name="Khan A."/>
            <person name="Behnke M.S."/>
            <person name="Namasivayam S."/>
            <person name="Swapna L.S."/>
            <person name="Hadjithomas M."/>
            <person name="Karamycheva S."/>
            <person name="Pinney D."/>
            <person name="Brunk B.P."/>
            <person name="Ajioka J.W."/>
            <person name="Ajzenberg D."/>
            <person name="Boothroyd J.C."/>
            <person name="Boyle J.P."/>
            <person name="Darde M.L."/>
            <person name="Diaz-Miranda M.A."/>
            <person name="Dubey J.P."/>
            <person name="Fritz H.M."/>
            <person name="Gennari S.M."/>
            <person name="Gregory B.D."/>
            <person name="Kim K."/>
            <person name="Saeij J.P."/>
            <person name="Su C."/>
            <person name="White M.W."/>
            <person name="Zhu X.Q."/>
            <person name="Howe D.K."/>
            <person name="Rosenthal B.M."/>
            <person name="Grigg M.E."/>
            <person name="Parkinson J."/>
            <person name="Liu L."/>
            <person name="Kissinger J.C."/>
            <person name="Roos D.S."/>
            <person name="Sibley L.D."/>
        </authorList>
    </citation>
    <scope>NUCLEOTIDE SEQUENCE [LARGE SCALE GENOMIC DNA]</scope>
    <source>
        <strain evidence="2 3">ARI</strain>
    </source>
</reference>
<sequence length="76" mass="8656">MRIPAPSWWECVESWGYRTRAEESKSLFKRSTTTNGRTAGFPLIWSAAFPDEARMQGSRKPSTQSGRKLLTMATQM</sequence>